<proteinExistence type="predicted"/>
<dbReference type="EMBL" id="JAWLJX010000018">
    <property type="protein sequence ID" value="MDV6264697.1"/>
    <property type="molecule type" value="Genomic_DNA"/>
</dbReference>
<feature type="domain" description="HTH tetR-type" evidence="5">
    <location>
        <begin position="12"/>
        <end position="72"/>
    </location>
</feature>
<keyword evidence="1" id="KW-0805">Transcription regulation</keyword>
<dbReference type="Gene3D" id="1.10.357.10">
    <property type="entry name" value="Tetracycline Repressor, domain 2"/>
    <property type="match status" value="1"/>
</dbReference>
<evidence type="ECO:0000256" key="1">
    <source>
        <dbReference type="ARBA" id="ARBA00023015"/>
    </source>
</evidence>
<keyword evidence="7" id="KW-1185">Reference proteome</keyword>
<evidence type="ECO:0000256" key="2">
    <source>
        <dbReference type="ARBA" id="ARBA00023125"/>
    </source>
</evidence>
<dbReference type="PROSITE" id="PS50977">
    <property type="entry name" value="HTH_TETR_2"/>
    <property type="match status" value="1"/>
</dbReference>
<dbReference type="Proteomes" id="UP001185755">
    <property type="component" value="Unassembled WGS sequence"/>
</dbReference>
<evidence type="ECO:0000259" key="5">
    <source>
        <dbReference type="PROSITE" id="PS50977"/>
    </source>
</evidence>
<feature type="DNA-binding region" description="H-T-H motif" evidence="4">
    <location>
        <begin position="35"/>
        <end position="54"/>
    </location>
</feature>
<protein>
    <submittedName>
        <fullName evidence="6">Helix-turn-helix domain-containing protein</fullName>
    </submittedName>
</protein>
<evidence type="ECO:0000313" key="7">
    <source>
        <dbReference type="Proteomes" id="UP001185755"/>
    </source>
</evidence>
<dbReference type="PRINTS" id="PR00455">
    <property type="entry name" value="HTHTETR"/>
</dbReference>
<accession>A0ABU4BKF4</accession>
<dbReference type="SUPFAM" id="SSF46689">
    <property type="entry name" value="Homeodomain-like"/>
    <property type="match status" value="1"/>
</dbReference>
<dbReference type="InterPro" id="IPR001647">
    <property type="entry name" value="HTH_TetR"/>
</dbReference>
<comment type="caution">
    <text evidence="6">The sequence shown here is derived from an EMBL/GenBank/DDBJ whole genome shotgun (WGS) entry which is preliminary data.</text>
</comment>
<sequence length="210" mass="23350">MKLTDAKHPKSAVTRNAFLDAARYVFERKGYSGTQVKDITDRLQVARGSFYYYFRDKRHIFIELGNVTTQEAASAVRSLELIEIGAGKAEFEAWVRQLFDYLDRAGAFSIRSVDDSPPDARFQAAVAQVHAETAGVIGRELERLSGRSMQDTATTGVCVMAMMERSWFLLRNTKARMTLEGTIVALTDLIYSMVATPSAGYSLEAARAVD</sequence>
<dbReference type="Pfam" id="PF00440">
    <property type="entry name" value="TetR_N"/>
    <property type="match status" value="1"/>
</dbReference>
<dbReference type="InterPro" id="IPR050109">
    <property type="entry name" value="HTH-type_TetR-like_transc_reg"/>
</dbReference>
<gene>
    <name evidence="6" type="ORF">R3P96_25465</name>
</gene>
<dbReference type="RefSeq" id="WP_317566715.1">
    <property type="nucleotide sequence ID" value="NZ_JAWLJX010000018.1"/>
</dbReference>
<name>A0ABU4BKF4_9NOCA</name>
<evidence type="ECO:0000256" key="3">
    <source>
        <dbReference type="ARBA" id="ARBA00023163"/>
    </source>
</evidence>
<evidence type="ECO:0000256" key="4">
    <source>
        <dbReference type="PROSITE-ProRule" id="PRU00335"/>
    </source>
</evidence>
<dbReference type="PANTHER" id="PTHR30055">
    <property type="entry name" value="HTH-TYPE TRANSCRIPTIONAL REGULATOR RUTR"/>
    <property type="match status" value="1"/>
</dbReference>
<dbReference type="InterPro" id="IPR009057">
    <property type="entry name" value="Homeodomain-like_sf"/>
</dbReference>
<reference evidence="6 7" key="1">
    <citation type="submission" date="2023-10" db="EMBL/GenBank/DDBJ databases">
        <title>Development of a sustainable strategy for remediation of hydrocarbon-contaminated territories based on the waste exchange concept.</title>
        <authorList>
            <person name="Krivoruchko A."/>
        </authorList>
    </citation>
    <scope>NUCLEOTIDE SEQUENCE [LARGE SCALE GENOMIC DNA]</scope>
    <source>
        <strain evidence="6 7">IEGM 1323</strain>
    </source>
</reference>
<keyword evidence="2 4" id="KW-0238">DNA-binding</keyword>
<organism evidence="6 7">
    <name type="scientific">Rhodococcoides yunnanense</name>
    <dbReference type="NCBI Taxonomy" id="278209"/>
    <lineage>
        <taxon>Bacteria</taxon>
        <taxon>Bacillati</taxon>
        <taxon>Actinomycetota</taxon>
        <taxon>Actinomycetes</taxon>
        <taxon>Mycobacteriales</taxon>
        <taxon>Nocardiaceae</taxon>
        <taxon>Rhodococcoides</taxon>
    </lineage>
</organism>
<dbReference type="PANTHER" id="PTHR30055:SF234">
    <property type="entry name" value="HTH-TYPE TRANSCRIPTIONAL REGULATOR BETI"/>
    <property type="match status" value="1"/>
</dbReference>
<evidence type="ECO:0000313" key="6">
    <source>
        <dbReference type="EMBL" id="MDV6264697.1"/>
    </source>
</evidence>
<keyword evidence="3" id="KW-0804">Transcription</keyword>